<sequence length="205" mass="22859">MLLGTDDDDFKEDKGFSMRNLDKGVSVHSVMSKKIFSLDTNESSLKAAKIMNEHNIGSIIVTKNSNVTGIITERDLVKKVLASELNPGDVTVEEMMSSPIISIRPSASTIEAAKVMLKFNIRRLAVMENKTLVGIVTDRDIIAIAPELDTILNNLIEMNRETSIEKEADIYTGICTNCESFSRDLQYFNGMTICESCRDSLDYYD</sequence>
<accession>A0A424YWW6</accession>
<evidence type="ECO:0000259" key="6">
    <source>
        <dbReference type="PROSITE" id="PS51371"/>
    </source>
</evidence>
<dbReference type="PROSITE" id="PS51371">
    <property type="entry name" value="CBS"/>
    <property type="match status" value="2"/>
</dbReference>
<keyword evidence="5" id="KW-0862">Zinc</keyword>
<dbReference type="PROSITE" id="PS51901">
    <property type="entry name" value="ACP_MB"/>
    <property type="match status" value="1"/>
</dbReference>
<dbReference type="EMBL" id="QZAB01000357">
    <property type="protein sequence ID" value="RQD84497.1"/>
    <property type="molecule type" value="Genomic_DNA"/>
</dbReference>
<dbReference type="SUPFAM" id="SSF54631">
    <property type="entry name" value="CBS-domain pair"/>
    <property type="match status" value="1"/>
</dbReference>
<dbReference type="PANTHER" id="PTHR43080:SF2">
    <property type="entry name" value="CBS DOMAIN-CONTAINING PROTEIN"/>
    <property type="match status" value="1"/>
</dbReference>
<dbReference type="Gene3D" id="3.10.580.10">
    <property type="entry name" value="CBS-domain"/>
    <property type="match status" value="1"/>
</dbReference>
<evidence type="ECO:0000256" key="5">
    <source>
        <dbReference type="PROSITE-ProRule" id="PRU01249"/>
    </source>
</evidence>
<evidence type="ECO:0000256" key="2">
    <source>
        <dbReference type="ARBA" id="ARBA00023122"/>
    </source>
</evidence>
<feature type="domain" description="CBS" evidence="6">
    <location>
        <begin position="96"/>
        <end position="151"/>
    </location>
</feature>
<reference evidence="8 9" key="1">
    <citation type="submission" date="2018-08" db="EMBL/GenBank/DDBJ databases">
        <title>The metabolism and importance of syntrophic acetate oxidation coupled to methane or sulfide production in haloalkaline environments.</title>
        <authorList>
            <person name="Timmers P.H.A."/>
            <person name="Vavourakis C.D."/>
            <person name="Sorokin D.Y."/>
            <person name="Sinninghe Damste J.S."/>
            <person name="Muyzer G."/>
            <person name="Stams A.J.M."/>
            <person name="Plugge C.M."/>
        </authorList>
    </citation>
    <scope>NUCLEOTIDE SEQUENCE [LARGE SCALE GENOMIC DNA]</scope>
    <source>
        <strain evidence="8">MSAO_Arc3</strain>
    </source>
</reference>
<keyword evidence="3" id="KW-0486">Methionine biosynthesis</keyword>
<feature type="binding site" evidence="5">
    <location>
        <position position="178"/>
    </location>
    <ligand>
        <name>Zn(2+)</name>
        <dbReference type="ChEBI" id="CHEBI:29105"/>
    </ligand>
</feature>
<dbReference type="InterPro" id="IPR051257">
    <property type="entry name" value="Diverse_CBS-Domain"/>
</dbReference>
<comment type="caution">
    <text evidence="8">The sequence shown here is derived from an EMBL/GenBank/DDBJ whole genome shotgun (WGS) entry which is preliminary data.</text>
</comment>
<keyword evidence="2 4" id="KW-0129">CBS domain</keyword>
<feature type="binding site" evidence="5">
    <location>
        <position position="197"/>
    </location>
    <ligand>
        <name>Fe cation</name>
        <dbReference type="ChEBI" id="CHEBI:24875"/>
    </ligand>
</feature>
<name>A0A424YWW6_9EURY</name>
<proteinExistence type="predicted"/>
<keyword evidence="1" id="KW-0028">Amino-acid biosynthesis</keyword>
<feature type="binding site" evidence="5">
    <location>
        <position position="175"/>
    </location>
    <ligand>
        <name>Zn(2+)</name>
        <dbReference type="ChEBI" id="CHEBI:29105"/>
    </ligand>
</feature>
<dbReference type="GO" id="GO:0009086">
    <property type="term" value="P:methionine biosynthetic process"/>
    <property type="evidence" value="ECO:0007669"/>
    <property type="project" value="UniProtKB-KW"/>
</dbReference>
<protein>
    <submittedName>
        <fullName evidence="8">CBS domain-containing protein</fullName>
    </submittedName>
</protein>
<dbReference type="AlphaFoldDB" id="A0A424YWW6"/>
<evidence type="ECO:0000313" key="9">
    <source>
        <dbReference type="Proteomes" id="UP000284763"/>
    </source>
</evidence>
<dbReference type="RefSeq" id="WP_259134580.1">
    <property type="nucleotide sequence ID" value="NZ_JANUCS010000007.1"/>
</dbReference>
<dbReference type="Pfam" id="PF00571">
    <property type="entry name" value="CBS"/>
    <property type="match status" value="2"/>
</dbReference>
<evidence type="ECO:0000256" key="4">
    <source>
        <dbReference type="PROSITE-ProRule" id="PRU00703"/>
    </source>
</evidence>
<dbReference type="GO" id="GO:0046872">
    <property type="term" value="F:metal ion binding"/>
    <property type="evidence" value="ECO:0007669"/>
    <property type="project" value="UniProtKB-KW"/>
</dbReference>
<feature type="binding site" evidence="5">
    <location>
        <position position="178"/>
    </location>
    <ligand>
        <name>Fe cation</name>
        <dbReference type="ChEBI" id="CHEBI:24875"/>
    </ligand>
</feature>
<feature type="binding site" evidence="5">
    <location>
        <position position="197"/>
    </location>
    <ligand>
        <name>Zn(2+)</name>
        <dbReference type="ChEBI" id="CHEBI:29105"/>
    </ligand>
</feature>
<keyword evidence="5" id="KW-0479">Metal-binding</keyword>
<dbReference type="InterPro" id="IPR046342">
    <property type="entry name" value="CBS_dom_sf"/>
</dbReference>
<gene>
    <name evidence="8" type="ORF">D5R95_05725</name>
</gene>
<evidence type="ECO:0000259" key="7">
    <source>
        <dbReference type="PROSITE" id="PS51901"/>
    </source>
</evidence>
<feature type="binding site" evidence="5">
    <location>
        <position position="194"/>
    </location>
    <ligand>
        <name>Fe cation</name>
        <dbReference type="ChEBI" id="CHEBI:24875"/>
    </ligand>
</feature>
<dbReference type="InterPro" id="IPR000644">
    <property type="entry name" value="CBS_dom"/>
</dbReference>
<evidence type="ECO:0000313" key="8">
    <source>
        <dbReference type="EMBL" id="RQD84497.1"/>
    </source>
</evidence>
<dbReference type="PANTHER" id="PTHR43080">
    <property type="entry name" value="CBS DOMAIN-CONTAINING PROTEIN CBSX3, MITOCHONDRIAL"/>
    <property type="match status" value="1"/>
</dbReference>
<dbReference type="SMART" id="SM00116">
    <property type="entry name" value="CBS"/>
    <property type="match status" value="2"/>
</dbReference>
<evidence type="ECO:0000256" key="3">
    <source>
        <dbReference type="ARBA" id="ARBA00023167"/>
    </source>
</evidence>
<organism evidence="8 9">
    <name type="scientific">Methanosalsum natronophilum</name>
    <dbReference type="NCBI Taxonomy" id="768733"/>
    <lineage>
        <taxon>Archaea</taxon>
        <taxon>Methanobacteriati</taxon>
        <taxon>Methanobacteriota</taxon>
        <taxon>Stenosarchaea group</taxon>
        <taxon>Methanomicrobia</taxon>
        <taxon>Methanosarcinales</taxon>
        <taxon>Methanosarcinaceae</taxon>
        <taxon>Methanosalsum</taxon>
    </lineage>
</organism>
<dbReference type="InterPro" id="IPR044065">
    <property type="entry name" value="ACP_MB"/>
</dbReference>
<feature type="binding site" evidence="5">
    <location>
        <position position="175"/>
    </location>
    <ligand>
        <name>Fe cation</name>
        <dbReference type="ChEBI" id="CHEBI:24875"/>
    </ligand>
</feature>
<feature type="domain" description="ACP-type MB" evidence="7">
    <location>
        <begin position="170"/>
        <end position="204"/>
    </location>
</feature>
<evidence type="ECO:0000256" key="1">
    <source>
        <dbReference type="ARBA" id="ARBA00022605"/>
    </source>
</evidence>
<feature type="domain" description="CBS" evidence="6">
    <location>
        <begin position="31"/>
        <end position="90"/>
    </location>
</feature>
<feature type="binding site" evidence="5">
    <location>
        <position position="194"/>
    </location>
    <ligand>
        <name>Zn(2+)</name>
        <dbReference type="ChEBI" id="CHEBI:29105"/>
    </ligand>
</feature>
<keyword evidence="5" id="KW-0408">Iron</keyword>
<dbReference type="Proteomes" id="UP000284763">
    <property type="component" value="Unassembled WGS sequence"/>
</dbReference>